<dbReference type="OrthoDB" id="9901819at2"/>
<name>A0A2T7FY53_9RHOB</name>
<sequence>MERQWITVGVAVAGLSLATLQQVDAQTEGGIVVRKDHADCIRDAVDHYLGTGRDPVFIYSGFCLQEIYDPDPDTVAQVTTENTFSSPTIRLPDGSLVSRNEMATLLILTRQQLGCLEEMFEDVTFTPTPTDDGTPWPPDYIGLDFSGC</sequence>
<proteinExistence type="predicted"/>
<keyword evidence="2" id="KW-1185">Reference proteome</keyword>
<dbReference type="AlphaFoldDB" id="A0A2T7FY53"/>
<gene>
    <name evidence="1" type="ORF">DC363_08125</name>
</gene>
<protein>
    <submittedName>
        <fullName evidence="1">Uncharacterized protein</fullName>
    </submittedName>
</protein>
<reference evidence="1 2" key="1">
    <citation type="submission" date="2018-04" db="EMBL/GenBank/DDBJ databases">
        <title>Pelagivirga bohaiensis gen. nov., sp. nov., a bacterium isolated from the Bohai Sea.</title>
        <authorList>
            <person name="Ji X."/>
        </authorList>
    </citation>
    <scope>NUCLEOTIDE SEQUENCE [LARGE SCALE GENOMIC DNA]</scope>
    <source>
        <strain evidence="1 2">BH-SD16</strain>
    </source>
</reference>
<dbReference type="EMBL" id="QCYG01000004">
    <property type="protein sequence ID" value="PVA07092.1"/>
    <property type="molecule type" value="Genomic_DNA"/>
</dbReference>
<evidence type="ECO:0000313" key="2">
    <source>
        <dbReference type="Proteomes" id="UP000244817"/>
    </source>
</evidence>
<evidence type="ECO:0000313" key="1">
    <source>
        <dbReference type="EMBL" id="PVA07092.1"/>
    </source>
</evidence>
<accession>A0A2T7FY53</accession>
<dbReference type="Proteomes" id="UP000244817">
    <property type="component" value="Unassembled WGS sequence"/>
</dbReference>
<comment type="caution">
    <text evidence="1">The sequence shown here is derived from an EMBL/GenBank/DDBJ whole genome shotgun (WGS) entry which is preliminary data.</text>
</comment>
<dbReference type="RefSeq" id="WP_108640627.1">
    <property type="nucleotide sequence ID" value="NZ_QCYG01000004.1"/>
</dbReference>
<organism evidence="1 2">
    <name type="scientific">Thalassorhabdomicrobium marinisediminis</name>
    <dbReference type="NCBI Taxonomy" id="2170577"/>
    <lineage>
        <taxon>Bacteria</taxon>
        <taxon>Pseudomonadati</taxon>
        <taxon>Pseudomonadota</taxon>
        <taxon>Alphaproteobacteria</taxon>
        <taxon>Rhodobacterales</taxon>
        <taxon>Paracoccaceae</taxon>
        <taxon>Thalassorhabdomicrobium</taxon>
    </lineage>
</organism>